<feature type="non-terminal residue" evidence="1">
    <location>
        <position position="1"/>
    </location>
</feature>
<evidence type="ECO:0000313" key="2">
    <source>
        <dbReference type="Proteomes" id="UP000004471"/>
    </source>
</evidence>
<protein>
    <submittedName>
        <fullName evidence="1">Uncharacterized protein</fullName>
    </submittedName>
</protein>
<dbReference type="Proteomes" id="UP000004471">
    <property type="component" value="Unassembled WGS sequence"/>
</dbReference>
<comment type="caution">
    <text evidence="1">The sequence shown here is derived from an EMBL/GenBank/DDBJ whole genome shotgun (WGS) entry which is preliminary data.</text>
</comment>
<evidence type="ECO:0000313" key="1">
    <source>
        <dbReference type="EMBL" id="EGH35897.1"/>
    </source>
</evidence>
<organism evidence="1 2">
    <name type="scientific">Pseudomonas syringae pv. japonica str. M301072</name>
    <dbReference type="NCBI Taxonomy" id="629262"/>
    <lineage>
        <taxon>Bacteria</taxon>
        <taxon>Pseudomonadati</taxon>
        <taxon>Pseudomonadota</taxon>
        <taxon>Gammaproteobacteria</taxon>
        <taxon>Pseudomonadales</taxon>
        <taxon>Pseudomonadaceae</taxon>
        <taxon>Pseudomonas</taxon>
        <taxon>Pseudomonas syringae</taxon>
    </lineage>
</organism>
<proteinExistence type="predicted"/>
<accession>F3G0A5</accession>
<dbReference type="HOGENOM" id="CLU_220355_0_0_6"/>
<name>F3G0A5_PSESX</name>
<dbReference type="EMBL" id="AEAH01004183">
    <property type="protein sequence ID" value="EGH35897.1"/>
    <property type="molecule type" value="Genomic_DNA"/>
</dbReference>
<feature type="non-terminal residue" evidence="1">
    <location>
        <position position="37"/>
    </location>
</feature>
<reference evidence="1 2" key="1">
    <citation type="journal article" date="2011" name="PLoS Pathog.">
        <title>Dynamic evolution of pathogenicity revealed by sequencing and comparative genomics of 19 Pseudomonas syringae isolates.</title>
        <authorList>
            <person name="Baltrus D.A."/>
            <person name="Nishimura M.T."/>
            <person name="Romanchuk A."/>
            <person name="Chang J.H."/>
            <person name="Mukhtar M.S."/>
            <person name="Cherkis K."/>
            <person name="Roach J."/>
            <person name="Grant S.R."/>
            <person name="Jones C.D."/>
            <person name="Dangl J.L."/>
        </authorList>
    </citation>
    <scope>NUCLEOTIDE SEQUENCE [LARGE SCALE GENOMIC DNA]</scope>
    <source>
        <strain evidence="2">M301072PT</strain>
    </source>
</reference>
<dbReference type="AlphaFoldDB" id="F3G0A5"/>
<sequence length="37" mass="4171">YSIQLSYWCDAGAMILTWVRGVQLRAVCDTNHPAPSF</sequence>
<gene>
    <name evidence="1" type="ORF">PSYJA_45371</name>
</gene>